<evidence type="ECO:0000313" key="3">
    <source>
        <dbReference type="Proteomes" id="UP000278673"/>
    </source>
</evidence>
<reference evidence="2 3" key="1">
    <citation type="submission" date="2018-10" db="EMBL/GenBank/DDBJ databases">
        <title>Isolation, diversity and antifungal activity of actinobacteria from wheat.</title>
        <authorList>
            <person name="Han C."/>
        </authorList>
    </citation>
    <scope>NUCLEOTIDE SEQUENCE [LARGE SCALE GENOMIC DNA]</scope>
    <source>
        <strain evidence="2 3">NEAU-YY642</strain>
    </source>
</reference>
<evidence type="ECO:0000259" key="1">
    <source>
        <dbReference type="Pfam" id="PF12647"/>
    </source>
</evidence>
<feature type="domain" description="RNHCP" evidence="1">
    <location>
        <begin position="8"/>
        <end position="88"/>
    </location>
</feature>
<proteinExistence type="predicted"/>
<organism evidence="2 3">
    <name type="scientific">Streptomyces triticirhizae</name>
    <dbReference type="NCBI Taxonomy" id="2483353"/>
    <lineage>
        <taxon>Bacteria</taxon>
        <taxon>Bacillati</taxon>
        <taxon>Actinomycetota</taxon>
        <taxon>Actinomycetes</taxon>
        <taxon>Kitasatosporales</taxon>
        <taxon>Streptomycetaceae</taxon>
        <taxon>Streptomyces</taxon>
    </lineage>
</organism>
<dbReference type="AlphaFoldDB" id="A0A3M2M5F5"/>
<keyword evidence="3" id="KW-1185">Reference proteome</keyword>
<dbReference type="EMBL" id="RFFJ01000036">
    <property type="protein sequence ID" value="RMI42348.1"/>
    <property type="molecule type" value="Genomic_DNA"/>
</dbReference>
<dbReference type="RefSeq" id="WP_122183361.1">
    <property type="nucleotide sequence ID" value="NZ_RFFJ01000036.1"/>
</dbReference>
<gene>
    <name evidence="2" type="ORF">EBN88_09445</name>
</gene>
<dbReference type="InterPro" id="IPR024439">
    <property type="entry name" value="RNHCP"/>
</dbReference>
<accession>A0A3M2M5F5</accession>
<dbReference type="Pfam" id="PF12647">
    <property type="entry name" value="RNHCP"/>
    <property type="match status" value="1"/>
</dbReference>
<dbReference type="Proteomes" id="UP000278673">
    <property type="component" value="Unassembled WGS sequence"/>
</dbReference>
<evidence type="ECO:0000313" key="2">
    <source>
        <dbReference type="EMBL" id="RMI42348.1"/>
    </source>
</evidence>
<comment type="caution">
    <text evidence="2">The sequence shown here is derived from an EMBL/GenBank/DDBJ whole genome shotgun (WGS) entry which is preliminary data.</text>
</comment>
<protein>
    <submittedName>
        <fullName evidence="2">RNHCP domain-containing protein</fullName>
    </submittedName>
</protein>
<name>A0A3M2M5F5_9ACTN</name>
<sequence length="110" mass="12053">MNRAAQNQGFTCEHCGVSVVPLTNGSYRNHCPACLWSKHVDLTPGDRAATCHGLMRPQRVEHRRRKGLAIMHRCVACGLVRANRIADDLRQGDDVAAVAALMACLPPPLR</sequence>